<dbReference type="NCBIfam" id="TIGR00835">
    <property type="entry name" value="agcS"/>
    <property type="match status" value="1"/>
</dbReference>
<dbReference type="RefSeq" id="WP_321390321.1">
    <property type="nucleotide sequence ID" value="NZ_CP139487.1"/>
</dbReference>
<proteinExistence type="inferred from homology"/>
<sequence length="450" mass="48440">MLNQVEIWTESLVSIVWGLPLVFSLCFSGLFFTIYFGFPQFKFFKDAVMIIMGKFDKHEHHGEISHFQALCAALSATVGLGNIAGVAVAVSLGGPGAIFWLWVAGFLGMATKFTEVTLALNFREVGPTGKVHGGPMYTMKNGLKKLKSMGHVYAIFIVLSSFGIGNMFQSNQMASVLTTSLQVPTWISGLALAAMAGLILIGGIRRIAKVTDKLVPFMIGIYILGALGILIYNFQHLPDMFAMIFEGAFNGTAAVGGFAGVVFKDVVIMGMRRATFSNEAGMGSAAIAHSAAKSTAGEEGIVALLEPFIDTVVICSITGLVILSTGAWNQAGIAGSEMTAWAFESVYGVFGRGIVTLTVILFAFSTVVSWSYYGEQGVVFLFGEKFVPVYRYVFIFFIFIGAVIQLKVVMNISDSVNGLLAVPNLIATYLLLGVVKKSIVEFKKKKESLK</sequence>
<evidence type="ECO:0000313" key="9">
    <source>
        <dbReference type="EMBL" id="WPU63502.1"/>
    </source>
</evidence>
<feature type="transmembrane region" description="Helical" evidence="8">
    <location>
        <begin position="183"/>
        <end position="202"/>
    </location>
</feature>
<evidence type="ECO:0000313" key="10">
    <source>
        <dbReference type="Proteomes" id="UP001324634"/>
    </source>
</evidence>
<dbReference type="PRINTS" id="PR00175">
    <property type="entry name" value="NAALASMPORT"/>
</dbReference>
<dbReference type="GO" id="GO:0005886">
    <property type="term" value="C:plasma membrane"/>
    <property type="evidence" value="ECO:0007669"/>
    <property type="project" value="UniProtKB-SubCell"/>
</dbReference>
<dbReference type="GO" id="GO:0005283">
    <property type="term" value="F:amino acid:sodium symporter activity"/>
    <property type="evidence" value="ECO:0007669"/>
    <property type="project" value="InterPro"/>
</dbReference>
<dbReference type="KEGG" id="psti:SOO65_12465"/>
<keyword evidence="7 8" id="KW-0472">Membrane</keyword>
<protein>
    <submittedName>
        <fullName evidence="9">Sodium:alanine symporter family protein</fullName>
    </submittedName>
</protein>
<feature type="transmembrane region" description="Helical" evidence="8">
    <location>
        <begin position="12"/>
        <end position="38"/>
    </location>
</feature>
<name>A0AAX4HJU3_9BACT</name>
<dbReference type="InterPro" id="IPR001463">
    <property type="entry name" value="Na/Ala_symport"/>
</dbReference>
<keyword evidence="8" id="KW-0769">Symport</keyword>
<comment type="subcellular location">
    <subcellularLocation>
        <location evidence="1 8">Cell membrane</location>
        <topology evidence="1 8">Multi-pass membrane protein</topology>
    </subcellularLocation>
</comment>
<evidence type="ECO:0000256" key="2">
    <source>
        <dbReference type="ARBA" id="ARBA00009261"/>
    </source>
</evidence>
<evidence type="ECO:0000256" key="6">
    <source>
        <dbReference type="ARBA" id="ARBA00022989"/>
    </source>
</evidence>
<feature type="transmembrane region" description="Helical" evidence="8">
    <location>
        <begin position="389"/>
        <end position="410"/>
    </location>
</feature>
<feature type="transmembrane region" description="Helical" evidence="8">
    <location>
        <begin position="349"/>
        <end position="368"/>
    </location>
</feature>
<evidence type="ECO:0000256" key="1">
    <source>
        <dbReference type="ARBA" id="ARBA00004651"/>
    </source>
</evidence>
<dbReference type="PANTHER" id="PTHR30330">
    <property type="entry name" value="AGSS FAMILY TRANSPORTER, SODIUM-ALANINE"/>
    <property type="match status" value="1"/>
</dbReference>
<dbReference type="PANTHER" id="PTHR30330:SF3">
    <property type="entry name" value="TRANSCRIPTIONAL REGULATOR, LRP FAMILY"/>
    <property type="match status" value="1"/>
</dbReference>
<gene>
    <name evidence="9" type="ORF">SOO65_12465</name>
</gene>
<evidence type="ECO:0000256" key="3">
    <source>
        <dbReference type="ARBA" id="ARBA00022448"/>
    </source>
</evidence>
<keyword evidence="3 8" id="KW-0813">Transport</keyword>
<reference evidence="9 10" key="1">
    <citation type="submission" date="2023-11" db="EMBL/GenBank/DDBJ databases">
        <title>Peredibacter starrii A3.12.</title>
        <authorList>
            <person name="Mitchell R.J."/>
        </authorList>
    </citation>
    <scope>NUCLEOTIDE SEQUENCE [LARGE SCALE GENOMIC DNA]</scope>
    <source>
        <strain evidence="9 10">A3.12</strain>
    </source>
</reference>
<feature type="transmembrane region" description="Helical" evidence="8">
    <location>
        <begin position="308"/>
        <end position="329"/>
    </location>
</feature>
<keyword evidence="6 8" id="KW-1133">Transmembrane helix</keyword>
<evidence type="ECO:0000256" key="7">
    <source>
        <dbReference type="ARBA" id="ARBA00023136"/>
    </source>
</evidence>
<evidence type="ECO:0000256" key="4">
    <source>
        <dbReference type="ARBA" id="ARBA00022475"/>
    </source>
</evidence>
<feature type="transmembrane region" description="Helical" evidence="8">
    <location>
        <begin position="214"/>
        <end position="234"/>
    </location>
</feature>
<keyword evidence="4 8" id="KW-1003">Cell membrane</keyword>
<organism evidence="9 10">
    <name type="scientific">Peredibacter starrii</name>
    <dbReference type="NCBI Taxonomy" id="28202"/>
    <lineage>
        <taxon>Bacteria</taxon>
        <taxon>Pseudomonadati</taxon>
        <taxon>Bdellovibrionota</taxon>
        <taxon>Bacteriovoracia</taxon>
        <taxon>Bacteriovoracales</taxon>
        <taxon>Bacteriovoracaceae</taxon>
        <taxon>Peredibacter</taxon>
    </lineage>
</organism>
<dbReference type="AlphaFoldDB" id="A0AAX4HJU3"/>
<feature type="transmembrane region" description="Helical" evidence="8">
    <location>
        <begin position="150"/>
        <end position="168"/>
    </location>
</feature>
<keyword evidence="10" id="KW-1185">Reference proteome</keyword>
<dbReference type="EMBL" id="CP139487">
    <property type="protein sequence ID" value="WPU63502.1"/>
    <property type="molecule type" value="Genomic_DNA"/>
</dbReference>
<dbReference type="Proteomes" id="UP001324634">
    <property type="component" value="Chromosome"/>
</dbReference>
<comment type="similarity">
    <text evidence="2 8">Belongs to the alanine or glycine:cation symporter (AGCS) (TC 2.A.25) family.</text>
</comment>
<accession>A0AAX4HJU3</accession>
<evidence type="ECO:0000256" key="8">
    <source>
        <dbReference type="RuleBase" id="RU363064"/>
    </source>
</evidence>
<evidence type="ECO:0000256" key="5">
    <source>
        <dbReference type="ARBA" id="ARBA00022692"/>
    </source>
</evidence>
<dbReference type="Pfam" id="PF01235">
    <property type="entry name" value="Na_Ala_symp"/>
    <property type="match status" value="1"/>
</dbReference>
<keyword evidence="5 8" id="KW-0812">Transmembrane</keyword>
<feature type="transmembrane region" description="Helical" evidence="8">
    <location>
        <begin position="240"/>
        <end position="263"/>
    </location>
</feature>
<feature type="transmembrane region" description="Helical" evidence="8">
    <location>
        <begin position="416"/>
        <end position="435"/>
    </location>
</feature>